<dbReference type="InterPro" id="IPR003675">
    <property type="entry name" value="Rce1/LyrA-like_dom"/>
</dbReference>
<dbReference type="PATRIC" id="fig|1395513.3.peg.1510"/>
<dbReference type="GO" id="GO:0080120">
    <property type="term" value="P:CAAX-box protein maturation"/>
    <property type="evidence" value="ECO:0007669"/>
    <property type="project" value="UniProtKB-ARBA"/>
</dbReference>
<comment type="caution">
    <text evidence="3">The sequence shown here is derived from an EMBL/GenBank/DDBJ whole genome shotgun (WGS) entry which is preliminary data.</text>
</comment>
<dbReference type="Proteomes" id="UP000018296">
    <property type="component" value="Unassembled WGS sequence"/>
</dbReference>
<dbReference type="RefSeq" id="WP_023509760.1">
    <property type="nucleotide sequence ID" value="NZ_AWTC01000005.1"/>
</dbReference>
<evidence type="ECO:0000313" key="4">
    <source>
        <dbReference type="Proteomes" id="UP000018296"/>
    </source>
</evidence>
<organism evidence="3 4">
    <name type="scientific">Sporolactobacillus laevolacticus DSM 442</name>
    <dbReference type="NCBI Taxonomy" id="1395513"/>
    <lineage>
        <taxon>Bacteria</taxon>
        <taxon>Bacillati</taxon>
        <taxon>Bacillota</taxon>
        <taxon>Bacilli</taxon>
        <taxon>Bacillales</taxon>
        <taxon>Sporolactobacillaceae</taxon>
        <taxon>Sporolactobacillus</taxon>
    </lineage>
</organism>
<keyword evidence="1" id="KW-1133">Transmembrane helix</keyword>
<keyword evidence="1" id="KW-0812">Transmembrane</keyword>
<dbReference type="PANTHER" id="PTHR36435">
    <property type="entry name" value="SLR1288 PROTEIN"/>
    <property type="match status" value="1"/>
</dbReference>
<name>V6J025_9BACL</name>
<dbReference type="eggNOG" id="COG1266">
    <property type="taxonomic scope" value="Bacteria"/>
</dbReference>
<dbReference type="STRING" id="1395513.P343_07425"/>
<accession>V6J025</accession>
<feature type="transmembrane region" description="Helical" evidence="1">
    <location>
        <begin position="251"/>
        <end position="270"/>
    </location>
</feature>
<protein>
    <recommendedName>
        <fullName evidence="2">CAAX prenyl protease 2/Lysostaphin resistance protein A-like domain-containing protein</fullName>
    </recommendedName>
</protein>
<sequence>MDERRAERKQIKKKFRGLGISLLFQEALVWVVVIAYGIVLVVQSMLSHFGASASDVDKHISTVLEQSGWPMILAVLIAFIPMLIYRNKAFFNNDLRKKNRRITVKAFVLGFVFVLGLNMVLSPVMVPVEWLLNLFGYTAKPSESILEGSTTWSMFLYTCAVGPIFEEFLYRGVVLRSLEKFGGVFAISISALLFGMMHGNIIQLPMAVGVGLIFGYLARRYSIWLTILIHVANNSISELFSALPSNLLTALLYYGLFVLLLLVMSLFIYKKRALWLNWVQAWRSHLPERRIWLYFFTSIPMILLLVSNIVVTLLGLEKL</sequence>
<feature type="transmembrane region" description="Helical" evidence="1">
    <location>
        <begin position="177"/>
        <end position="195"/>
    </location>
</feature>
<proteinExistence type="predicted"/>
<dbReference type="Pfam" id="PF02517">
    <property type="entry name" value="Rce1-like"/>
    <property type="match status" value="1"/>
</dbReference>
<dbReference type="InterPro" id="IPR052710">
    <property type="entry name" value="CAAX_protease"/>
</dbReference>
<dbReference type="EMBL" id="AWTC01000005">
    <property type="protein sequence ID" value="EST12496.1"/>
    <property type="molecule type" value="Genomic_DNA"/>
</dbReference>
<evidence type="ECO:0000259" key="2">
    <source>
        <dbReference type="Pfam" id="PF02517"/>
    </source>
</evidence>
<feature type="transmembrane region" description="Helical" evidence="1">
    <location>
        <begin position="291"/>
        <end position="316"/>
    </location>
</feature>
<feature type="transmembrane region" description="Helical" evidence="1">
    <location>
        <begin position="145"/>
        <end position="165"/>
    </location>
</feature>
<reference evidence="3 4" key="1">
    <citation type="journal article" date="2013" name="Genome Announc.">
        <title>Genome Sequence of Sporolactobacillus laevolacticus DSM442, an Efficient Polymer-Grade D-Lactate Producer from Agricultural Waste Cottonseed as a Nitrogen Source.</title>
        <authorList>
            <person name="Wang H."/>
            <person name="Wang L."/>
            <person name="Ju J."/>
            <person name="Yu B."/>
            <person name="Ma Y."/>
        </authorList>
    </citation>
    <scope>NUCLEOTIDE SEQUENCE [LARGE SCALE GENOMIC DNA]</scope>
    <source>
        <strain evidence="3 4">DSM 442</strain>
    </source>
</reference>
<dbReference type="AlphaFoldDB" id="V6J025"/>
<evidence type="ECO:0000313" key="3">
    <source>
        <dbReference type="EMBL" id="EST12496.1"/>
    </source>
</evidence>
<keyword evidence="4" id="KW-1185">Reference proteome</keyword>
<keyword evidence="1" id="KW-0472">Membrane</keyword>
<feature type="transmembrane region" description="Helical" evidence="1">
    <location>
        <begin position="20"/>
        <end position="46"/>
    </location>
</feature>
<evidence type="ECO:0000256" key="1">
    <source>
        <dbReference type="SAM" id="Phobius"/>
    </source>
</evidence>
<feature type="domain" description="CAAX prenyl protease 2/Lysostaphin resistance protein A-like" evidence="2">
    <location>
        <begin position="150"/>
        <end position="235"/>
    </location>
</feature>
<feature type="transmembrane region" description="Helical" evidence="1">
    <location>
        <begin position="66"/>
        <end position="85"/>
    </location>
</feature>
<dbReference type="GO" id="GO:0004175">
    <property type="term" value="F:endopeptidase activity"/>
    <property type="evidence" value="ECO:0007669"/>
    <property type="project" value="UniProtKB-ARBA"/>
</dbReference>
<dbReference type="PANTHER" id="PTHR36435:SF1">
    <property type="entry name" value="CAAX AMINO TERMINAL PROTEASE FAMILY PROTEIN"/>
    <property type="match status" value="1"/>
</dbReference>
<gene>
    <name evidence="3" type="ORF">P343_07425</name>
</gene>
<feature type="transmembrane region" description="Helical" evidence="1">
    <location>
        <begin position="106"/>
        <end position="125"/>
    </location>
</feature>